<reference evidence="5 6" key="1">
    <citation type="submission" date="2020-08" db="EMBL/GenBank/DDBJ databases">
        <authorList>
            <person name="Hejnol A."/>
        </authorList>
    </citation>
    <scope>NUCLEOTIDE SEQUENCE [LARGE SCALE GENOMIC DNA]</scope>
</reference>
<evidence type="ECO:0000313" key="6">
    <source>
        <dbReference type="Proteomes" id="UP000549394"/>
    </source>
</evidence>
<protein>
    <submittedName>
        <fullName evidence="5">DgyrCDS8765</fullName>
    </submittedName>
</protein>
<dbReference type="SUPFAM" id="SSF81593">
    <property type="entry name" value="Nucleotidyltransferase substrate binding subunit/domain"/>
    <property type="match status" value="1"/>
</dbReference>
<accession>A0A7I8VV22</accession>
<dbReference type="PANTHER" id="PTHR15600:SF42">
    <property type="entry name" value="SACSIN"/>
    <property type="match status" value="1"/>
</dbReference>
<comment type="caution">
    <text evidence="5">The sequence shown here is derived from an EMBL/GenBank/DDBJ whole genome shotgun (WGS) entry which is preliminary data.</text>
</comment>
<dbReference type="Pfam" id="PF25794">
    <property type="entry name" value="SACS"/>
    <property type="match status" value="3"/>
</dbReference>
<dbReference type="EMBL" id="CAJFCJ010000012">
    <property type="protein sequence ID" value="CAD5120191.1"/>
    <property type="molecule type" value="Genomic_DNA"/>
</dbReference>
<evidence type="ECO:0000259" key="3">
    <source>
        <dbReference type="Pfam" id="PF05168"/>
    </source>
</evidence>
<feature type="region of interest" description="Disordered" evidence="2">
    <location>
        <begin position="3746"/>
        <end position="4033"/>
    </location>
</feature>
<dbReference type="InterPro" id="IPR007842">
    <property type="entry name" value="HEPN_dom"/>
</dbReference>
<feature type="compositionally biased region" description="Basic and acidic residues" evidence="2">
    <location>
        <begin position="3935"/>
        <end position="3947"/>
    </location>
</feature>
<dbReference type="InterPro" id="IPR036869">
    <property type="entry name" value="J_dom_sf"/>
</dbReference>
<evidence type="ECO:0000259" key="4">
    <source>
        <dbReference type="Pfam" id="PF25794"/>
    </source>
</evidence>
<dbReference type="InterPro" id="IPR058210">
    <property type="entry name" value="SACS/Nov_dom"/>
</dbReference>
<feature type="compositionally biased region" description="Polar residues" evidence="2">
    <location>
        <begin position="3873"/>
        <end position="3882"/>
    </location>
</feature>
<feature type="compositionally biased region" description="Basic and acidic residues" evidence="2">
    <location>
        <begin position="3990"/>
        <end position="4006"/>
    </location>
</feature>
<evidence type="ECO:0000313" key="5">
    <source>
        <dbReference type="EMBL" id="CAD5120191.1"/>
    </source>
</evidence>
<feature type="compositionally biased region" description="Polar residues" evidence="2">
    <location>
        <begin position="3948"/>
        <end position="3957"/>
    </location>
</feature>
<dbReference type="Proteomes" id="UP000549394">
    <property type="component" value="Unassembled WGS sequence"/>
</dbReference>
<feature type="compositionally biased region" description="Basic and acidic residues" evidence="2">
    <location>
        <begin position="3958"/>
        <end position="3971"/>
    </location>
</feature>
<feature type="domain" description="Sacsin/Nov" evidence="4">
    <location>
        <begin position="118"/>
        <end position="318"/>
    </location>
</feature>
<evidence type="ECO:0000256" key="1">
    <source>
        <dbReference type="SAM" id="Coils"/>
    </source>
</evidence>
<dbReference type="Pfam" id="PF05168">
    <property type="entry name" value="HEPN"/>
    <property type="match status" value="1"/>
</dbReference>
<dbReference type="SUPFAM" id="SSF55874">
    <property type="entry name" value="ATPase domain of HSP90 chaperone/DNA topoisomerase II/histidine kinase"/>
    <property type="match status" value="1"/>
</dbReference>
<proteinExistence type="predicted"/>
<evidence type="ECO:0000256" key="2">
    <source>
        <dbReference type="SAM" id="MobiDB-lite"/>
    </source>
</evidence>
<feature type="coiled-coil region" evidence="1">
    <location>
        <begin position="1926"/>
        <end position="1960"/>
    </location>
</feature>
<feature type="compositionally biased region" description="Polar residues" evidence="2">
    <location>
        <begin position="3892"/>
        <end position="3902"/>
    </location>
</feature>
<feature type="compositionally biased region" description="Basic and acidic residues" evidence="2">
    <location>
        <begin position="3761"/>
        <end position="3782"/>
    </location>
</feature>
<dbReference type="GO" id="GO:0030544">
    <property type="term" value="F:Hsp70 protein binding"/>
    <property type="evidence" value="ECO:0007669"/>
    <property type="project" value="TreeGrafter"/>
</dbReference>
<dbReference type="Gene3D" id="3.30.565.10">
    <property type="entry name" value="Histidine kinase-like ATPase, C-terminal domain"/>
    <property type="match status" value="1"/>
</dbReference>
<dbReference type="Gene3D" id="1.10.287.110">
    <property type="entry name" value="DnaJ domain"/>
    <property type="match status" value="1"/>
</dbReference>
<feature type="region of interest" description="Disordered" evidence="2">
    <location>
        <begin position="4134"/>
        <end position="4158"/>
    </location>
</feature>
<feature type="compositionally biased region" description="Basic and acidic residues" evidence="2">
    <location>
        <begin position="3910"/>
        <end position="3926"/>
    </location>
</feature>
<organism evidence="5 6">
    <name type="scientific">Dimorphilus gyrociliatus</name>
    <dbReference type="NCBI Taxonomy" id="2664684"/>
    <lineage>
        <taxon>Eukaryota</taxon>
        <taxon>Metazoa</taxon>
        <taxon>Spiralia</taxon>
        <taxon>Lophotrochozoa</taxon>
        <taxon>Annelida</taxon>
        <taxon>Polychaeta</taxon>
        <taxon>Polychaeta incertae sedis</taxon>
        <taxon>Dinophilidae</taxon>
        <taxon>Dimorphilus</taxon>
    </lineage>
</organism>
<gene>
    <name evidence="5" type="ORF">DGYR_LOCUS8316</name>
</gene>
<dbReference type="Gene3D" id="1.20.120.330">
    <property type="entry name" value="Nucleotidyltransferases domain 2"/>
    <property type="match status" value="1"/>
</dbReference>
<dbReference type="OrthoDB" id="1262810at2759"/>
<keyword evidence="6" id="KW-1185">Reference proteome</keyword>
<name>A0A7I8VV22_9ANNE</name>
<feature type="compositionally biased region" description="Basic residues" evidence="2">
    <location>
        <begin position="3834"/>
        <end position="3846"/>
    </location>
</feature>
<feature type="domain" description="Sacsin/Nov" evidence="4">
    <location>
        <begin position="1368"/>
        <end position="1583"/>
    </location>
</feature>
<feature type="domain" description="HEPN" evidence="3">
    <location>
        <begin position="4164"/>
        <end position="4283"/>
    </location>
</feature>
<sequence length="4287" mass="493347">MERTTNNVPAYIKPTLSSLRRSVRVAPSSSSLLHSLLEDRTSSFSRDFKRSASFNSHRRYEPGIRTDISFVNKPRNQDTFDRHAHLKVYGRRNTTNPAHRIEMTEDDLNDGVILPSVVYHIRNILEQYPCHGQILYELLQYAEDTGARIFKLLVDSSQDAVYIYHDVSLSTTDWKAFRNLCEHPTKHKDNPKSGHFGLGFKSLFHLTDIVHVLSDRKLAIIEPLNNASTTKAFKLNEKPELFNLFNGYFGCNESTLKHGRFHGTIIRFVLRQNASKISSTIYTSQSLQYVIDEFQGHLHTSFLFMNNIEVVELLETRRDEICSSSSAHLAPECLQKIREFRNDIRNTQEISRSALIIVNVLKSGKERTYKWIIGAYKTVRNLSAICKNILKELPLYPYASVALPITLDDSTVWTQADGMEGGTFALLPLEPHPNFINLPVHVNARFALELTKRVMLWPRSYYGSADVQMDKRLIWNKCIVSELVPVAYAATVLASIEFCKKGLITTEQVYRAFPRLESSSTASLSAVYGNIFKHPVIYTHSKEWVTVENGVYDTTSKLPLNVRNILVRCGLNLANIPDHVMEAVRHCNISIRKVNGPLLATVIRNQTAMSEICKLDLLDYFCTSDVDFLYGLPLLPLQNGTFVKFESSERKIYVAKRSEDVEILPKASYERIMRVDLVKHVKQSLINASSRHFAQLRILDISVIAELLKTYIINIPELNKETERWLAKLWFYIHRFTPFDLSRFEGLPIIPIDRKIVRLSSSSGMIVKQLHHLHLNEDIQTILVRMGANVITNLPSYLSGNSHLCNFYIKPPTSHGVCSTLAHLCKSNESEFFEKFFTSTTANEKKSLRQLFMKLDYSIGKSSLREFLRNLPIFETLDGHFICVNETNIAVQSINLPVPLCKPVINLSALPCADSLATLLGVRLLSHQDFFVEIVFTAIESAYYKIGEVTEVMIHILKNYCCTMTETFQSALAGLPFIPKGETLMTADRFYDPDSIVLQQVFKGEDNFPTGPFRQPEVLQVLRKVGLRTDEYVEPEDLECCALVCDNDVEKSLALIEYVCRNSFLLHQLCHDAPLSAKLAGIHWIPVLKERPPQYPASLDWHCEEQIVRPIDIFEFKYSYVVGSLKSACCQELPGNISELWFQTPSAEDIVQHLKNVVRCYSATEKGKYLYVTTQIYSELFKNPIQKVSNLLEGEKWVWNGQGYCAVEDIVFKRPFIDLQPFIYLLPLEMMQFRRYLSDLGVKDDCYLPDVLYKIYRKHEAGANVEMSRDLHLAISILNEIKSRYDDIHLEKLKSSIYVPIKSENQRQLKMDLAENCHYSTNGENIPGKNIVHQSVPVNTCIAFKIENAIAKPIQQDDIYTTTTGGGTRILKEIISELTPTSVVRYFLSLAEECKANELNILYDTRENWKQKTLITEKMSLSQGKSIWFHFNSTLSRDHIEKITAENHLSDSLGFSCVYSITETPSIATDDQLIILDPQGTYLPRKKAVQLDVKKHLSLIEKLSDQFELYKNVFGYNFQVYNGTLIRLPLRIAEQAEISEISNQPLSDENVRSLINEIDDIFLIFCNYVKTINIKILKNSPNSCEHLKLIRKIHKANLPHWPKAVSVFQIDTHHSGKSSTTTDWLTMNITDGCNAPSVAVTTIEQRDGYEFSKEGALINSSYNRAPYDGLPIYIYYSKIETFQDEIEIDELCNLYLELLLFLANSNRPTPYYSLWPTSTEPIMMSMVEEFLQRVTSEDRSAPKIWSDGKNWANVSGSYFIPEGTQPYCVVAAMKQILVGKTVIEIPEALCTRLEKANVFSTIKKRLYDFRRFFREIFLPNSHKLREEIRNDVLIRALSQKDEDLNEALGTFPCIPTSPNGQKFARLTNLIDRLSDLGELYSVEEGKFVYEPLAQFCSKFVLRREINWTDIAERLKTIPNLKKEIAKEKTRLALNVLAKKIETEREEAEKFRKTLESLKFLWDFHKKFYVAPNKVYSSIYSPLVSYVAPVFDVELVDEQHRTAVEEFLFTLRPSVTNVLEQLECVIKTASAFDETQKIIYAIYDFLQEQPNFEDIVKKIRSKPCIFSQGRFLFSNQVALNFNQVCPPCLYGLSEGFKRRYEKLLKALDVPEMFGIGDYVQALAELKSMYDASALDQNQLKVALRVVALLNEAMSENGLVLNDVTSKYGSVYIPNSDCVLRDSNEQNNVWHPHIPFALLRQLKLNKDTPVKVCTSAERPTWMIQRSLSVYPKHSCIFKELVRNADLTGCTSIDLVHDRRQHGCRKIFSDKWKSLQGAALLIITDKPFDYKDISLAYNSVNPSTSIFGNFNWVYYLTDVPLLLTQTEKKKQLYVFDPHMSFISEVANNKPCKKFEDIDELQKQYPDIFSVFPKEDIFPKSNYTILRLPLRNEQVAATSEISGDIINSDLLDELLNAFKSEANDSFVFLSNLRQLRIWTISSEGKNLVKTHETKTMIKEYDDNSHVLQLKDSTGLKEKWAIFKSPVIPSSEVYKNSSKISDNKDLHPTVSGSIAAKLNSNEHRDRPRKSYSHLPLAPNVPLPVHVNAEWMLEHDSRRNLWPIEEDGVKCEWNMYILEHILAPLYVSMMNKIPVHLFPSLQQCHGEENCGLITFGELVQISNYYSLFPSCPREKDSYWYHLVTFIYERMKNDQTPLFPVVTEDDQDHFKIKWLSFDSQPIFGTTCKKDDSLKRILLNCGMKLLSLPNTVCDTINELKLNVKVLSPKIVRKYLREEISPRLPEKIANTVIVNIKSLEILLKYCLKDTEDAKNDLEGSPFILTCDKTLDVFQEKRIIFLNKNYQYLPSLPNLFLHSAIEDTFQQHINLNSHHLINNFDTEQLANYLSKTLDQEIYLDSSGLVEWPKNVKKSWLRDVWKFLYENDLGPVERWALIPALVKDGEKFREYLVPINLGHIVADFRHVSVVNVSIRDSLRALELAELDYKLLPSNVCDYLGSMTSNLDKPIDMLKCIHYRLGRFDLSVTLKHDDAMNVLNYFRLIIDEWINEPEAVSMMKKLPLYFTSDSSFVSLEIGSFYILPKATPYEGIKIWKQDATFLLYSQKLMKLYESLGCKPLSIRELYEEFIFSKFESLNDKERSVHLKYLLEINDEKLEKSLKSIAIMKDTKERLQKANYFFDPRNILFAMFRPNHLPPYPFDDIQWSRLLKNAGLQSEMTVKLGQSFISEVEHELSLLPQENSKSKVRQLLLEIYKDVSYMENTEILEALKLSKILPVCELRDKLVALSKPFKMGGYVSLEKSVIKKHELLCWTTAAIVPNWAYPNDNQTEVFEIMNFKRRPEVERVVQHMKRVCNENNFYETKKECMLAFYSYLKECSGSRISEEESQMLLSLSESKCIVIGNQFIEPIKVTLFKFGDRMEPYLYQLPNELREYKEGLFLIGMKHSLGIDHFANILNSLYQTTGGDNMDPNELQISLKSVKGLFSLISCTSLVRDVLYLPSSQGKLYKSNQLVFIDEMRLNERILYLDKETLMDLNECGLECGNHEDLISYLPKHLRPVNLTEIVQEELTTSLIATQSKIAKVMKERLFSNEFAYGIIRIINHRQHFANHEFIKNKLKMLNVQSVEKIVTHLVHRGEKLPQSETELNCFYKENVLFISQTASISEEMLVNIAETLCKFIKNKTLRSLIHLLPPILTCSPSQISAILDKLQVRPYKSTSLPSVGLPVSKQDQLRLGQTMNKYNEGEWVGVVIDGAAVYGVILERQDVEDDDGLMLSFYIVDIGNRKVDLSQSDIYQFDRVKSNRPTSMPPPTTERKPYPESIPKEPRERSEPRVKRQPSPTPVFTSTTESPPHPMPVKTEIPETKKPTPKFSSGSKDDSDPFGTAKTRRAGATRRKMERRWQTTEGVSPGQSPPRGSNYWKDFINNLNTEQEASPNLGRKFSPEKTSSWHESAPQQPPESSYMRRESSPPKTTEEAKEKKPRPHSYHYNESREKKERPSRFSQFSNKPRTNIEETFSKKRENEPAMDETDIPKVRVTCSATDKQDERTEDTPEEKSEESSDSSEPSSEEKEKSEEEAELEQLLNSISDQMEDSWKLENGKKKRAIKQLLLKWHPDKNVDNEQIATVVTQHIHAEVERLEAGLPRPQTFHPNFHEEYNLNPRNPFAKSTDFQKNFYSAYQHFYEEMKKKSEKKRENRKREQEQEKEKEQNTHIEIAKDFLKLAKSDIESVKNDTNVTQPSFAWACLKAHQAGEKALKAAQYSQDSVCSFNHDLTTLAATFRSNIELQRISNKLQTLVGNASILYNPDPALSGQTSFTKQKADEATQLASQIIYIIEKNFF</sequence>
<feature type="domain" description="Sacsin/Nov" evidence="4">
    <location>
        <begin position="2218"/>
        <end position="2446"/>
    </location>
</feature>
<dbReference type="InterPro" id="IPR052972">
    <property type="entry name" value="Sacsin_chaperone_reg"/>
</dbReference>
<keyword evidence="1" id="KW-0175">Coiled coil</keyword>
<dbReference type="PANTHER" id="PTHR15600">
    <property type="entry name" value="SACSIN"/>
    <property type="match status" value="1"/>
</dbReference>
<dbReference type="InterPro" id="IPR036890">
    <property type="entry name" value="HATPase_C_sf"/>
</dbReference>